<feature type="compositionally biased region" description="Basic and acidic residues" evidence="1">
    <location>
        <begin position="72"/>
        <end position="81"/>
    </location>
</feature>
<evidence type="ECO:0000313" key="3">
    <source>
        <dbReference type="Proteomes" id="UP000269374"/>
    </source>
</evidence>
<evidence type="ECO:0000313" key="2">
    <source>
        <dbReference type="EMBL" id="AYF99848.1"/>
    </source>
</evidence>
<organism evidence="2 3">
    <name type="scientific">Lactococcus allomyrinae</name>
    <dbReference type="NCBI Taxonomy" id="2419773"/>
    <lineage>
        <taxon>Bacteria</taxon>
        <taxon>Bacillati</taxon>
        <taxon>Bacillota</taxon>
        <taxon>Bacilli</taxon>
        <taxon>Lactobacillales</taxon>
        <taxon>Streptococcaceae</taxon>
        <taxon>Lactococcus</taxon>
    </lineage>
</organism>
<feature type="compositionally biased region" description="Gly residues" evidence="1">
    <location>
        <begin position="89"/>
        <end position="98"/>
    </location>
</feature>
<proteinExistence type="predicted"/>
<dbReference type="Proteomes" id="UP000269374">
    <property type="component" value="Chromosome"/>
</dbReference>
<name>A0A387BE18_9LACT</name>
<protein>
    <submittedName>
        <fullName evidence="2">Uncharacterized protein</fullName>
    </submittedName>
</protein>
<reference evidence="2 3" key="1">
    <citation type="submission" date="2018-09" db="EMBL/GenBank/DDBJ databases">
        <title>Genome sequencing of strain 1JSPR-7.</title>
        <authorList>
            <person name="Heo J."/>
            <person name="Kim S.-J."/>
            <person name="Kwon S.-W."/>
        </authorList>
    </citation>
    <scope>NUCLEOTIDE SEQUENCE [LARGE SCALE GENOMIC DNA]</scope>
    <source>
        <strain evidence="2 3">1JSPR-7</strain>
    </source>
</reference>
<feature type="region of interest" description="Disordered" evidence="1">
    <location>
        <begin position="180"/>
        <end position="212"/>
    </location>
</feature>
<dbReference type="AlphaFoldDB" id="A0A387BE18"/>
<dbReference type="EMBL" id="CP032627">
    <property type="protein sequence ID" value="AYF99848.1"/>
    <property type="molecule type" value="Genomic_DNA"/>
</dbReference>
<dbReference type="OrthoDB" id="2191278at2"/>
<dbReference type="RefSeq" id="WP_120771237.1">
    <property type="nucleotide sequence ID" value="NZ_CP032627.1"/>
</dbReference>
<evidence type="ECO:0000256" key="1">
    <source>
        <dbReference type="SAM" id="MobiDB-lite"/>
    </source>
</evidence>
<accession>A0A387BE18</accession>
<feature type="compositionally biased region" description="Polar residues" evidence="1">
    <location>
        <begin position="187"/>
        <end position="202"/>
    </location>
</feature>
<sequence>MGKITSNVSAAKEAVSGFEKIEKPDFKKINLGQSNVQGMKNALELSEMLGKTVNGLLDVTKKQAEKIVKLAEKKEQDDKNDSSIFGSHVSGGSGGGRGFDNTKVKDSWIKVGQNVSENAGVYFKETDKNSPAYSVDFGKVIENISGGMVGAYGTIAPNINPNPIPPKRENHTEEVINNIGQGYDTALENSNGYQNDNYQTSPYGKGGTPNEQ</sequence>
<feature type="region of interest" description="Disordered" evidence="1">
    <location>
        <begin position="72"/>
        <end position="98"/>
    </location>
</feature>
<dbReference type="KEGG" id="lact:D7I46_01365"/>
<gene>
    <name evidence="2" type="ORF">D7I46_01365</name>
</gene>
<keyword evidence="3" id="KW-1185">Reference proteome</keyword>